<dbReference type="Ensembl" id="ENSCLAT00000004785.1">
    <property type="protein sequence ID" value="ENSCLAP00000004699.1"/>
    <property type="gene ID" value="ENSCLAG00000003341.1"/>
</dbReference>
<feature type="region of interest" description="Disordered" evidence="10">
    <location>
        <begin position="1"/>
        <end position="63"/>
    </location>
</feature>
<evidence type="ECO:0000313" key="12">
    <source>
        <dbReference type="Proteomes" id="UP000694398"/>
    </source>
</evidence>
<dbReference type="OrthoDB" id="9982049at2759"/>
<dbReference type="Pfam" id="PF20491">
    <property type="entry name" value="Ermin"/>
    <property type="match status" value="1"/>
</dbReference>
<dbReference type="OMA" id="TPPYYRV"/>
<dbReference type="GO" id="GO:0043209">
    <property type="term" value="C:myelin sheath"/>
    <property type="evidence" value="ECO:0007669"/>
    <property type="project" value="Ensembl"/>
</dbReference>
<dbReference type="Gene3D" id="6.10.360.10">
    <property type="match status" value="1"/>
</dbReference>
<reference evidence="11" key="1">
    <citation type="submission" date="2025-08" db="UniProtKB">
        <authorList>
            <consortium name="Ensembl"/>
        </authorList>
    </citation>
    <scope>IDENTIFICATION</scope>
</reference>
<dbReference type="GO" id="GO:0033270">
    <property type="term" value="C:paranode region of axon"/>
    <property type="evidence" value="ECO:0007669"/>
    <property type="project" value="Ensembl"/>
</dbReference>
<feature type="region of interest" description="Disordered" evidence="10">
    <location>
        <begin position="166"/>
        <end position="244"/>
    </location>
</feature>
<keyword evidence="3" id="KW-0963">Cytoplasm</keyword>
<evidence type="ECO:0000256" key="9">
    <source>
        <dbReference type="ARBA" id="ARBA00031224"/>
    </source>
</evidence>
<sequence>MTDVPATFTGAECNGDSPREHDQQRITKISDDVTDVDYRVEPSGEDFHTKGNEGEDGKSQGNMLLDSSIDEKILKENPEENLFIVHKAITDLSLQETTADEMTFRKGPQWEKIPLSSTGNQEISRTVDGITEQPLEETDAESKSKAHSATEIEWLGFRRPSQVVVLHSKQEEEEEVWDEETNDDNCNDDEDEVRVIEFKKKHEKSPQFKDEGDVSEDSPLSSPSSQPVTPDEPPTLGKKGDISRNAYSRYNTISYRKIRKGNTKQRIDEFESMMHL</sequence>
<evidence type="ECO:0000256" key="1">
    <source>
        <dbReference type="ARBA" id="ARBA00004245"/>
    </source>
</evidence>
<evidence type="ECO:0000256" key="6">
    <source>
        <dbReference type="ARBA" id="ARBA00023212"/>
    </source>
</evidence>
<dbReference type="SUPFAM" id="SSF48678">
    <property type="entry name" value="Moesin tail domain"/>
    <property type="match status" value="1"/>
</dbReference>
<feature type="compositionally biased region" description="Acidic residues" evidence="10">
    <location>
        <begin position="171"/>
        <end position="192"/>
    </location>
</feature>
<dbReference type="InterPro" id="IPR008954">
    <property type="entry name" value="Moesin_tail_sf"/>
</dbReference>
<dbReference type="GO" id="GO:0005856">
    <property type="term" value="C:cytoskeleton"/>
    <property type="evidence" value="ECO:0007669"/>
    <property type="project" value="UniProtKB-SubCell"/>
</dbReference>
<dbReference type="GO" id="GO:0031344">
    <property type="term" value="P:regulation of cell projection organization"/>
    <property type="evidence" value="ECO:0007669"/>
    <property type="project" value="Ensembl"/>
</dbReference>
<keyword evidence="12" id="KW-1185">Reference proteome</keyword>
<keyword evidence="5" id="KW-0009">Actin-binding</keyword>
<dbReference type="GO" id="GO:0043025">
    <property type="term" value="C:neuronal cell body"/>
    <property type="evidence" value="ECO:0007669"/>
    <property type="project" value="Ensembl"/>
</dbReference>
<dbReference type="GO" id="GO:0097386">
    <property type="term" value="C:glial cell projection"/>
    <property type="evidence" value="ECO:0007669"/>
    <property type="project" value="Ensembl"/>
</dbReference>
<comment type="subunit">
    <text evidence="2">Binds actin.</text>
</comment>
<organism evidence="11 12">
    <name type="scientific">Chinchilla lanigera</name>
    <name type="common">Long-tailed chinchilla</name>
    <name type="synonym">Chinchilla villidera</name>
    <dbReference type="NCBI Taxonomy" id="34839"/>
    <lineage>
        <taxon>Eukaryota</taxon>
        <taxon>Metazoa</taxon>
        <taxon>Chordata</taxon>
        <taxon>Craniata</taxon>
        <taxon>Vertebrata</taxon>
        <taxon>Euteleostomi</taxon>
        <taxon>Mammalia</taxon>
        <taxon>Eutheria</taxon>
        <taxon>Euarchontoglires</taxon>
        <taxon>Glires</taxon>
        <taxon>Rodentia</taxon>
        <taxon>Hystricomorpha</taxon>
        <taxon>Chinchillidae</taxon>
        <taxon>Chinchilla</taxon>
    </lineage>
</organism>
<dbReference type="GO" id="GO:0008360">
    <property type="term" value="P:regulation of cell shape"/>
    <property type="evidence" value="ECO:0007669"/>
    <property type="project" value="Ensembl"/>
</dbReference>
<dbReference type="AlphaFoldDB" id="A0A8C2URC1"/>
<keyword evidence="4" id="KW-0597">Phosphoprotein</keyword>
<evidence type="ECO:0000256" key="5">
    <source>
        <dbReference type="ARBA" id="ARBA00023203"/>
    </source>
</evidence>
<feature type="compositionally biased region" description="Low complexity" evidence="10">
    <location>
        <begin position="217"/>
        <end position="229"/>
    </location>
</feature>
<dbReference type="GeneID" id="102017079"/>
<dbReference type="RefSeq" id="XP_005393468.1">
    <property type="nucleotide sequence ID" value="XM_005393411.2"/>
</dbReference>
<comment type="function">
    <text evidence="7">Plays a role in cytoskeletal rearrangements during the late wrapping and/or compaction phases of myelinogenesis as well as in maintenance and stability of myelin sheath in the adult. May play an important role in late-stage oligodendroglia maturation, myelin/Ranvier node formation during CNS development, and in the maintenance and plasticity of related structures in the mature CNS.</text>
</comment>
<dbReference type="GO" id="GO:0033269">
    <property type="term" value="C:internode region of axon"/>
    <property type="evidence" value="ECO:0007669"/>
    <property type="project" value="Ensembl"/>
</dbReference>
<dbReference type="GO" id="GO:0001763">
    <property type="term" value="P:morphogenesis of a branching structure"/>
    <property type="evidence" value="ECO:0007669"/>
    <property type="project" value="Ensembl"/>
</dbReference>
<dbReference type="PANTHER" id="PTHR47137">
    <property type="entry name" value="ERMIN"/>
    <property type="match status" value="1"/>
</dbReference>
<dbReference type="CTD" id="57471"/>
<proteinExistence type="predicted"/>
<evidence type="ECO:0000256" key="4">
    <source>
        <dbReference type="ARBA" id="ARBA00022553"/>
    </source>
</evidence>
<protein>
    <recommendedName>
        <fullName evidence="8">Ermin</fullName>
    </recommendedName>
    <alternativeName>
        <fullName evidence="9">Juxtanodin</fullName>
    </alternativeName>
</protein>
<feature type="compositionally biased region" description="Basic and acidic residues" evidence="10">
    <location>
        <begin position="140"/>
        <end position="150"/>
    </location>
</feature>
<dbReference type="GO" id="GO:0007015">
    <property type="term" value="P:actin filament organization"/>
    <property type="evidence" value="ECO:0007669"/>
    <property type="project" value="Ensembl"/>
</dbReference>
<evidence type="ECO:0000256" key="3">
    <source>
        <dbReference type="ARBA" id="ARBA00022490"/>
    </source>
</evidence>
<dbReference type="Proteomes" id="UP000694398">
    <property type="component" value="Unassembled WGS sequence"/>
</dbReference>
<dbReference type="GO" id="GO:0005938">
    <property type="term" value="C:cell cortex"/>
    <property type="evidence" value="ECO:0007669"/>
    <property type="project" value="Ensembl"/>
</dbReference>
<feature type="compositionally biased region" description="Basic and acidic residues" evidence="10">
    <location>
        <begin position="17"/>
        <end position="58"/>
    </location>
</feature>
<dbReference type="GeneTree" id="ENSGT01090000260082"/>
<name>A0A8C2URC1_CHILA</name>
<evidence type="ECO:0000256" key="10">
    <source>
        <dbReference type="SAM" id="MobiDB-lite"/>
    </source>
</evidence>
<evidence type="ECO:0000256" key="8">
    <source>
        <dbReference type="ARBA" id="ARBA00026168"/>
    </source>
</evidence>
<evidence type="ECO:0000256" key="2">
    <source>
        <dbReference type="ARBA" id="ARBA00011216"/>
    </source>
</evidence>
<dbReference type="InterPro" id="IPR045346">
    <property type="entry name" value="Ermin"/>
</dbReference>
<keyword evidence="6" id="KW-0206">Cytoskeleton</keyword>
<evidence type="ECO:0000256" key="7">
    <source>
        <dbReference type="ARBA" id="ARBA00025213"/>
    </source>
</evidence>
<gene>
    <name evidence="11" type="primary">ERMN</name>
</gene>
<dbReference type="PANTHER" id="PTHR47137:SF1">
    <property type="entry name" value="ERMIN"/>
    <property type="match status" value="1"/>
</dbReference>
<feature type="compositionally biased region" description="Polar residues" evidence="10">
    <location>
        <begin position="115"/>
        <end position="124"/>
    </location>
</feature>
<dbReference type="GO" id="GO:0070062">
    <property type="term" value="C:extracellular exosome"/>
    <property type="evidence" value="ECO:0007669"/>
    <property type="project" value="TreeGrafter"/>
</dbReference>
<dbReference type="GO" id="GO:0030175">
    <property type="term" value="C:filopodium"/>
    <property type="evidence" value="ECO:0007669"/>
    <property type="project" value="Ensembl"/>
</dbReference>
<dbReference type="GO" id="GO:0051015">
    <property type="term" value="F:actin filament binding"/>
    <property type="evidence" value="ECO:0007669"/>
    <property type="project" value="Ensembl"/>
</dbReference>
<comment type="subcellular location">
    <subcellularLocation>
        <location evidence="1">Cytoplasm</location>
        <location evidence="1">Cytoskeleton</location>
    </subcellularLocation>
</comment>
<reference evidence="11" key="2">
    <citation type="submission" date="2025-09" db="UniProtKB">
        <authorList>
            <consortium name="Ensembl"/>
        </authorList>
    </citation>
    <scope>IDENTIFICATION</scope>
</reference>
<feature type="compositionally biased region" description="Basic and acidic residues" evidence="10">
    <location>
        <begin position="193"/>
        <end position="212"/>
    </location>
</feature>
<accession>A0A8C2URC1</accession>
<feature type="region of interest" description="Disordered" evidence="10">
    <location>
        <begin position="105"/>
        <end position="150"/>
    </location>
</feature>
<evidence type="ECO:0000313" key="11">
    <source>
        <dbReference type="Ensembl" id="ENSCLAP00000004699.1"/>
    </source>
</evidence>